<comment type="caution">
    <text evidence="19">The sequence shown here is derived from an EMBL/GenBank/DDBJ whole genome shotgun (WGS) entry which is preliminary data.</text>
</comment>
<dbReference type="GO" id="GO:0005886">
    <property type="term" value="C:plasma membrane"/>
    <property type="evidence" value="ECO:0007669"/>
    <property type="project" value="UniProtKB-SubCell"/>
</dbReference>
<evidence type="ECO:0000256" key="16">
    <source>
        <dbReference type="ARBA" id="ARBA00032185"/>
    </source>
</evidence>
<comment type="subcellular location">
    <subcellularLocation>
        <location evidence="1">Cell membrane</location>
        <topology evidence="1">Multi-pass membrane protein</topology>
    </subcellularLocation>
</comment>
<evidence type="ECO:0000256" key="9">
    <source>
        <dbReference type="ARBA" id="ARBA00022989"/>
    </source>
</evidence>
<evidence type="ECO:0000313" key="20">
    <source>
        <dbReference type="Proteomes" id="UP000004310"/>
    </source>
</evidence>
<dbReference type="GO" id="GO:0015078">
    <property type="term" value="F:proton transmembrane transporter activity"/>
    <property type="evidence" value="ECO:0007669"/>
    <property type="project" value="TreeGrafter"/>
</dbReference>
<organism evidence="19 20">
    <name type="scientific">Fulvimarina pelagi HTCC2506</name>
    <dbReference type="NCBI Taxonomy" id="314231"/>
    <lineage>
        <taxon>Bacteria</taxon>
        <taxon>Pseudomonadati</taxon>
        <taxon>Pseudomonadota</taxon>
        <taxon>Alphaproteobacteria</taxon>
        <taxon>Hyphomicrobiales</taxon>
        <taxon>Aurantimonadaceae</taxon>
        <taxon>Fulvimarina</taxon>
    </lineage>
</organism>
<feature type="compositionally biased region" description="Polar residues" evidence="17">
    <location>
        <begin position="196"/>
        <end position="223"/>
    </location>
</feature>
<dbReference type="PANTHER" id="PTHR36835:SF1">
    <property type="entry name" value="CYTOCHROME BO(3) UBIQUINOL OXIDASE SUBUNIT 4"/>
    <property type="match status" value="1"/>
</dbReference>
<keyword evidence="6" id="KW-1003">Cell membrane</keyword>
<dbReference type="InterPro" id="IPR050968">
    <property type="entry name" value="Cytochrome_c_oxidase_bac_sub4"/>
</dbReference>
<keyword evidence="5" id="KW-0813">Transport</keyword>
<evidence type="ECO:0000256" key="1">
    <source>
        <dbReference type="ARBA" id="ARBA00004651"/>
    </source>
</evidence>
<gene>
    <name evidence="19" type="ORF">FP2506_13434</name>
</gene>
<keyword evidence="11 18" id="KW-0472">Membrane</keyword>
<dbReference type="PANTHER" id="PTHR36835">
    <property type="entry name" value="CYTOCHROME BO(3) UBIQUINOL OXIDASE SUBUNIT 4"/>
    <property type="match status" value="1"/>
</dbReference>
<keyword evidence="20" id="KW-1185">Reference proteome</keyword>
<evidence type="ECO:0000256" key="8">
    <source>
        <dbReference type="ARBA" id="ARBA00022982"/>
    </source>
</evidence>
<dbReference type="eggNOG" id="COG3125">
    <property type="taxonomic scope" value="Bacteria"/>
</dbReference>
<dbReference type="HOGENOM" id="CLU_1238709_0_0_5"/>
<keyword evidence="9 18" id="KW-1133">Transmembrane helix</keyword>
<comment type="subunit">
    <text evidence="3">Heterooctamer of two A chains, two B chains, two C chains and two D chains.</text>
</comment>
<feature type="region of interest" description="Disordered" evidence="17">
    <location>
        <begin position="141"/>
        <end position="223"/>
    </location>
</feature>
<evidence type="ECO:0000256" key="17">
    <source>
        <dbReference type="SAM" id="MobiDB-lite"/>
    </source>
</evidence>
<evidence type="ECO:0000256" key="7">
    <source>
        <dbReference type="ARBA" id="ARBA00022692"/>
    </source>
</evidence>
<proteinExistence type="inferred from homology"/>
<feature type="compositionally biased region" description="Basic and acidic residues" evidence="17">
    <location>
        <begin position="12"/>
        <end position="23"/>
    </location>
</feature>
<evidence type="ECO:0000256" key="18">
    <source>
        <dbReference type="SAM" id="Phobius"/>
    </source>
</evidence>
<dbReference type="NCBIfam" id="TIGR02847">
    <property type="entry name" value="CyoD"/>
    <property type="match status" value="1"/>
</dbReference>
<dbReference type="EMBL" id="AATP01000013">
    <property type="protein sequence ID" value="EAU39740.1"/>
    <property type="molecule type" value="Genomic_DNA"/>
</dbReference>
<evidence type="ECO:0000256" key="12">
    <source>
        <dbReference type="ARBA" id="ARBA00025694"/>
    </source>
</evidence>
<name>Q0FXJ6_9HYPH</name>
<evidence type="ECO:0000313" key="19">
    <source>
        <dbReference type="EMBL" id="EAU39740.1"/>
    </source>
</evidence>
<evidence type="ECO:0000256" key="2">
    <source>
        <dbReference type="ARBA" id="ARBA00008079"/>
    </source>
</evidence>
<comment type="similarity">
    <text evidence="2">Belongs to the cytochrome c oxidase bacterial subunit 4 family.</text>
</comment>
<dbReference type="GO" id="GO:0019646">
    <property type="term" value="P:aerobic electron transport chain"/>
    <property type="evidence" value="ECO:0007669"/>
    <property type="project" value="TreeGrafter"/>
</dbReference>
<keyword evidence="8" id="KW-0249">Electron transport</keyword>
<dbReference type="Pfam" id="PF03626">
    <property type="entry name" value="COX4_pro"/>
    <property type="match status" value="1"/>
</dbReference>
<evidence type="ECO:0000256" key="6">
    <source>
        <dbReference type="ARBA" id="ARBA00022475"/>
    </source>
</evidence>
<feature type="transmembrane region" description="Helical" evidence="18">
    <location>
        <begin position="63"/>
        <end position="82"/>
    </location>
</feature>
<dbReference type="GO" id="GO:0009486">
    <property type="term" value="F:cytochrome bo3 ubiquinol oxidase activity"/>
    <property type="evidence" value="ECO:0007669"/>
    <property type="project" value="InterPro"/>
</dbReference>
<feature type="transmembrane region" description="Helical" evidence="18">
    <location>
        <begin position="30"/>
        <end position="51"/>
    </location>
</feature>
<evidence type="ECO:0000256" key="4">
    <source>
        <dbReference type="ARBA" id="ARBA00014689"/>
    </source>
</evidence>
<feature type="transmembrane region" description="Helical" evidence="18">
    <location>
        <begin position="94"/>
        <end position="116"/>
    </location>
</feature>
<sequence>MGITTNAPALDKAPDAHGSHGEGGEAHATLSGYLTGFGLSVVLTAVPFWLVMARPIEDGVTTALLVVSLAVAQIFVHMIYFLHMDAKSEGGWTIMALIFTAVLVIITISGSLWVMFHLNRNMMPMGDMQMEEPAERAPINQLAPIGGGEDDEMPEAPMPPPLPENGSAEDAAGAPASEPNIQNMEPAAESALEPQASASQRPQAPGSGSSEPATQPEGSANGN</sequence>
<reference evidence="19 20" key="1">
    <citation type="journal article" date="2010" name="J. Bacteriol.">
        <title>Genome sequence of Fulvimarina pelagi HTCC2506T, a Mn(II)-oxidizing alphaproteobacterium possessing an aerobic anoxygenic photosynthetic gene cluster and Xanthorhodopsin.</title>
        <authorList>
            <person name="Kang I."/>
            <person name="Oh H.M."/>
            <person name="Lim S.I."/>
            <person name="Ferriera S."/>
            <person name="Giovannoni S.J."/>
            <person name="Cho J.C."/>
        </authorList>
    </citation>
    <scope>NUCLEOTIDE SEQUENCE [LARGE SCALE GENOMIC DNA]</scope>
    <source>
        <strain evidence="19 20">HTCC2506</strain>
    </source>
</reference>
<evidence type="ECO:0000256" key="15">
    <source>
        <dbReference type="ARBA" id="ARBA00031887"/>
    </source>
</evidence>
<dbReference type="AlphaFoldDB" id="Q0FXJ6"/>
<evidence type="ECO:0000256" key="5">
    <source>
        <dbReference type="ARBA" id="ARBA00022448"/>
    </source>
</evidence>
<dbReference type="GO" id="GO:0009319">
    <property type="term" value="C:cytochrome o ubiquinol oxidase complex"/>
    <property type="evidence" value="ECO:0007669"/>
    <property type="project" value="TreeGrafter"/>
</dbReference>
<dbReference type="InterPro" id="IPR014210">
    <property type="entry name" value="Cyt_o_ubiqinol_oxidase_su4"/>
</dbReference>
<evidence type="ECO:0000256" key="14">
    <source>
        <dbReference type="ARBA" id="ARBA00030211"/>
    </source>
</evidence>
<comment type="function">
    <text evidence="12">Cytochrome bo(3) ubiquinol terminal oxidase is the component of the aerobic respiratory chain of E.coli that predominates when cells are grown at high aeration. Has proton pump activity across the membrane in addition to electron transfer, pumping 2 protons/electron.</text>
</comment>
<evidence type="ECO:0000256" key="10">
    <source>
        <dbReference type="ARBA" id="ARBA00023002"/>
    </source>
</evidence>
<keyword evidence="10" id="KW-0560">Oxidoreductase</keyword>
<protein>
    <recommendedName>
        <fullName evidence="4">Cytochrome bo(3) ubiquinol oxidase subunit 4</fullName>
    </recommendedName>
    <alternativeName>
        <fullName evidence="16">Cytochrome o ubiquinol oxidase subunit 4</fullName>
    </alternativeName>
    <alternativeName>
        <fullName evidence="13">Oxidase bo(3) subunit 4</fullName>
    </alternativeName>
    <alternativeName>
        <fullName evidence="14">Ubiquinol oxidase polypeptide IV</fullName>
    </alternativeName>
    <alternativeName>
        <fullName evidence="15">Ubiquinol oxidase subunit 4</fullName>
    </alternativeName>
</protein>
<dbReference type="InterPro" id="IPR005171">
    <property type="entry name" value="Cyt_c_oxidase_su4_prok"/>
</dbReference>
<accession>Q0FXJ6</accession>
<dbReference type="Proteomes" id="UP000004310">
    <property type="component" value="Unassembled WGS sequence"/>
</dbReference>
<dbReference type="GO" id="GO:0015990">
    <property type="term" value="P:electron transport coupled proton transport"/>
    <property type="evidence" value="ECO:0007669"/>
    <property type="project" value="InterPro"/>
</dbReference>
<dbReference type="STRING" id="217511.GCA_001463845_02464"/>
<feature type="region of interest" description="Disordered" evidence="17">
    <location>
        <begin position="1"/>
        <end position="23"/>
    </location>
</feature>
<evidence type="ECO:0000256" key="11">
    <source>
        <dbReference type="ARBA" id="ARBA00023136"/>
    </source>
</evidence>
<evidence type="ECO:0000256" key="13">
    <source>
        <dbReference type="ARBA" id="ARBA00030071"/>
    </source>
</evidence>
<keyword evidence="7 18" id="KW-0812">Transmembrane</keyword>
<evidence type="ECO:0000256" key="3">
    <source>
        <dbReference type="ARBA" id="ARBA00011700"/>
    </source>
</evidence>